<reference evidence="1 2" key="1">
    <citation type="journal article" date="2022" name="Int. J. Syst. Evol. Microbiol.">
        <title>Neobacillus kokaensis sp. nov., isolated from soil.</title>
        <authorList>
            <person name="Yuki K."/>
            <person name="Matsubara H."/>
            <person name="Yamaguchi S."/>
        </authorList>
    </citation>
    <scope>NUCLEOTIDE SEQUENCE [LARGE SCALE GENOMIC DNA]</scope>
    <source>
        <strain evidence="1 2">LOB 377</strain>
    </source>
</reference>
<sequence length="188" mass="21592">MEISLIRHGKSTHVDNERITCIEFQGWVEKYDSSGVIEEKVYPSLALEKIATANLIITSDLKRSIESASLLNPHIKTIEDKLYREVELPVLPKIAGVKLSPASWAVMLRCLWFCGYSRQYESLVRAKQRAKLAAEQLVKYTEEYDSVVLVGHGFFNRFIAEELKEKGWQGKRKSSTKHWHCTTYSLTI</sequence>
<dbReference type="Gene3D" id="3.40.50.1240">
    <property type="entry name" value="Phosphoglycerate mutase-like"/>
    <property type="match status" value="1"/>
</dbReference>
<gene>
    <name evidence="1" type="ORF">AM1BK_51730</name>
</gene>
<dbReference type="SUPFAM" id="SSF53254">
    <property type="entry name" value="Phosphoglycerate mutase-like"/>
    <property type="match status" value="1"/>
</dbReference>
<proteinExistence type="predicted"/>
<protein>
    <submittedName>
        <fullName evidence="1">Phosphoglycerate mutase</fullName>
    </submittedName>
</protein>
<dbReference type="EMBL" id="BNDS01000052">
    <property type="protein sequence ID" value="GHI01631.1"/>
    <property type="molecule type" value="Genomic_DNA"/>
</dbReference>
<dbReference type="RefSeq" id="WP_191277275.1">
    <property type="nucleotide sequence ID" value="NZ_BNDS01000052.1"/>
</dbReference>
<name>A0ABQ3NCN9_9BACI</name>
<dbReference type="Pfam" id="PF00300">
    <property type="entry name" value="His_Phos_1"/>
    <property type="match status" value="1"/>
</dbReference>
<dbReference type="InterPro" id="IPR029033">
    <property type="entry name" value="His_PPase_superfam"/>
</dbReference>
<dbReference type="InterPro" id="IPR013078">
    <property type="entry name" value="His_Pase_superF_clade-1"/>
</dbReference>
<dbReference type="Proteomes" id="UP000637074">
    <property type="component" value="Unassembled WGS sequence"/>
</dbReference>
<organism evidence="1 2">
    <name type="scientific">Neobacillus kokaensis</name>
    <dbReference type="NCBI Taxonomy" id="2759023"/>
    <lineage>
        <taxon>Bacteria</taxon>
        <taxon>Bacillati</taxon>
        <taxon>Bacillota</taxon>
        <taxon>Bacilli</taxon>
        <taxon>Bacillales</taxon>
        <taxon>Bacillaceae</taxon>
        <taxon>Neobacillus</taxon>
    </lineage>
</organism>
<evidence type="ECO:0000313" key="1">
    <source>
        <dbReference type="EMBL" id="GHI01631.1"/>
    </source>
</evidence>
<accession>A0ABQ3NCN9</accession>
<comment type="caution">
    <text evidence="1">The sequence shown here is derived from an EMBL/GenBank/DDBJ whole genome shotgun (WGS) entry which is preliminary data.</text>
</comment>
<evidence type="ECO:0000313" key="2">
    <source>
        <dbReference type="Proteomes" id="UP000637074"/>
    </source>
</evidence>
<keyword evidence="2" id="KW-1185">Reference proteome</keyword>